<dbReference type="InterPro" id="IPR020904">
    <property type="entry name" value="Sc_DH/Rdtase_CS"/>
</dbReference>
<evidence type="ECO:0000256" key="9">
    <source>
        <dbReference type="PIRSR" id="PIRSR611284-2"/>
    </source>
</evidence>
<comment type="pathway">
    <text evidence="1 10">Lipid metabolism; fatty acid biosynthesis.</text>
</comment>
<dbReference type="PANTHER" id="PTHR42879:SF2">
    <property type="entry name" value="3-OXOACYL-[ACYL-CARRIER-PROTEIN] REDUCTASE FABG"/>
    <property type="match status" value="1"/>
</dbReference>
<dbReference type="InterPro" id="IPR002347">
    <property type="entry name" value="SDR_fam"/>
</dbReference>
<dbReference type="FunFam" id="3.40.50.720:FF:000115">
    <property type="entry name" value="3-oxoacyl-[acyl-carrier-protein] reductase FabG"/>
    <property type="match status" value="1"/>
</dbReference>
<organism evidence="12 13">
    <name type="scientific">Candidatus Avoscillospira avicola</name>
    <dbReference type="NCBI Taxonomy" id="2840706"/>
    <lineage>
        <taxon>Bacteria</taxon>
        <taxon>Bacillati</taxon>
        <taxon>Bacillota</taxon>
        <taxon>Clostridia</taxon>
        <taxon>Eubacteriales</taxon>
        <taxon>Oscillospiraceae</taxon>
        <taxon>Oscillospiraceae incertae sedis</taxon>
        <taxon>Candidatus Avoscillospira</taxon>
    </lineage>
</organism>
<evidence type="ECO:0000256" key="4">
    <source>
        <dbReference type="ARBA" id="ARBA00022857"/>
    </source>
</evidence>
<dbReference type="GO" id="GO:0006633">
    <property type="term" value="P:fatty acid biosynthetic process"/>
    <property type="evidence" value="ECO:0007669"/>
    <property type="project" value="UniProtKB-KW"/>
</dbReference>
<dbReference type="PANTHER" id="PTHR42879">
    <property type="entry name" value="3-OXOACYL-(ACYL-CARRIER-PROTEIN) REDUCTASE"/>
    <property type="match status" value="1"/>
</dbReference>
<evidence type="ECO:0000256" key="5">
    <source>
        <dbReference type="ARBA" id="ARBA00023002"/>
    </source>
</evidence>
<dbReference type="Proteomes" id="UP000824239">
    <property type="component" value="Unassembled WGS sequence"/>
</dbReference>
<feature type="binding site" evidence="9">
    <location>
        <begin position="11"/>
        <end position="14"/>
    </location>
    <ligand>
        <name>NADP(+)</name>
        <dbReference type="ChEBI" id="CHEBI:58349"/>
    </ligand>
</feature>
<gene>
    <name evidence="12" type="primary">fabG</name>
    <name evidence="12" type="ORF">IAA53_02705</name>
</gene>
<dbReference type="PROSITE" id="PS00061">
    <property type="entry name" value="ADH_SHORT"/>
    <property type="match status" value="1"/>
</dbReference>
<evidence type="ECO:0000256" key="7">
    <source>
        <dbReference type="ARBA" id="ARBA00048508"/>
    </source>
</evidence>
<comment type="function">
    <text evidence="10">Catalyzes the NADPH-dependent reduction of beta-ketoacyl-ACP substrates to beta-hydroxyacyl-ACP products, the first reductive step in the elongation cycle of fatty acid biosynthesis.</text>
</comment>
<keyword evidence="10" id="KW-0275">Fatty acid biosynthesis</keyword>
<feature type="active site" description="Proton acceptor" evidence="8">
    <location>
        <position position="154"/>
    </location>
</feature>
<evidence type="ECO:0000313" key="13">
    <source>
        <dbReference type="Proteomes" id="UP000824239"/>
    </source>
</evidence>
<accession>A0A9D1DGH4</accession>
<evidence type="ECO:0000256" key="3">
    <source>
        <dbReference type="ARBA" id="ARBA00012948"/>
    </source>
</evidence>
<name>A0A9D1DGH4_9FIRM</name>
<dbReference type="CDD" id="cd05333">
    <property type="entry name" value="BKR_SDR_c"/>
    <property type="match status" value="1"/>
</dbReference>
<dbReference type="GO" id="GO:0004316">
    <property type="term" value="F:3-oxoacyl-[acyl-carrier-protein] reductase (NADPH) activity"/>
    <property type="evidence" value="ECO:0007669"/>
    <property type="project" value="UniProtKB-UniRule"/>
</dbReference>
<dbReference type="EC" id="1.1.1.100" evidence="3 10"/>
<dbReference type="EMBL" id="DVHE01000018">
    <property type="protein sequence ID" value="HIR50190.1"/>
    <property type="molecule type" value="Genomic_DNA"/>
</dbReference>
<evidence type="ECO:0000256" key="2">
    <source>
        <dbReference type="ARBA" id="ARBA00006484"/>
    </source>
</evidence>
<evidence type="ECO:0000256" key="8">
    <source>
        <dbReference type="PIRSR" id="PIRSR611284-1"/>
    </source>
</evidence>
<dbReference type="InterPro" id="IPR050259">
    <property type="entry name" value="SDR"/>
</dbReference>
<evidence type="ECO:0000259" key="11">
    <source>
        <dbReference type="SMART" id="SM00822"/>
    </source>
</evidence>
<dbReference type="GO" id="GO:0051287">
    <property type="term" value="F:NAD binding"/>
    <property type="evidence" value="ECO:0007669"/>
    <property type="project" value="UniProtKB-UniRule"/>
</dbReference>
<comment type="catalytic activity">
    <reaction evidence="7 10">
        <text>a (3R)-hydroxyacyl-[ACP] + NADP(+) = a 3-oxoacyl-[ACP] + NADPH + H(+)</text>
        <dbReference type="Rhea" id="RHEA:17397"/>
        <dbReference type="Rhea" id="RHEA-COMP:9916"/>
        <dbReference type="Rhea" id="RHEA-COMP:9945"/>
        <dbReference type="ChEBI" id="CHEBI:15378"/>
        <dbReference type="ChEBI" id="CHEBI:57783"/>
        <dbReference type="ChEBI" id="CHEBI:58349"/>
        <dbReference type="ChEBI" id="CHEBI:78776"/>
        <dbReference type="ChEBI" id="CHEBI:78827"/>
        <dbReference type="EC" id="1.1.1.100"/>
    </reaction>
</comment>
<dbReference type="GO" id="GO:0008202">
    <property type="term" value="P:steroid metabolic process"/>
    <property type="evidence" value="ECO:0007669"/>
    <property type="project" value="UniProtKB-KW"/>
</dbReference>
<dbReference type="InterPro" id="IPR011284">
    <property type="entry name" value="3oxo_ACP_reduc"/>
</dbReference>
<evidence type="ECO:0000313" key="12">
    <source>
        <dbReference type="EMBL" id="HIR50190.1"/>
    </source>
</evidence>
<keyword evidence="10" id="KW-0276">Fatty acid metabolism</keyword>
<reference evidence="12" key="2">
    <citation type="journal article" date="2021" name="PeerJ">
        <title>Extensive microbial diversity within the chicken gut microbiome revealed by metagenomics and culture.</title>
        <authorList>
            <person name="Gilroy R."/>
            <person name="Ravi A."/>
            <person name="Getino M."/>
            <person name="Pursley I."/>
            <person name="Horton D.L."/>
            <person name="Alikhan N.F."/>
            <person name="Baker D."/>
            <person name="Gharbi K."/>
            <person name="Hall N."/>
            <person name="Watson M."/>
            <person name="Adriaenssens E.M."/>
            <person name="Foster-Nyarko E."/>
            <person name="Jarju S."/>
            <person name="Secka A."/>
            <person name="Antonio M."/>
            <person name="Oren A."/>
            <person name="Chaudhuri R.R."/>
            <person name="La Ragione R."/>
            <person name="Hildebrand F."/>
            <person name="Pallen M.J."/>
        </authorList>
    </citation>
    <scope>NUCLEOTIDE SEQUENCE</scope>
    <source>
        <strain evidence="12">ChiBcec15-4380</strain>
    </source>
</reference>
<dbReference type="InterPro" id="IPR036291">
    <property type="entry name" value="NAD(P)-bd_dom_sf"/>
</dbReference>
<dbReference type="NCBIfam" id="NF005559">
    <property type="entry name" value="PRK07231.1"/>
    <property type="match status" value="1"/>
</dbReference>
<dbReference type="InterPro" id="IPR057326">
    <property type="entry name" value="KR_dom"/>
</dbReference>
<comment type="subunit">
    <text evidence="10">Homotetramer.</text>
</comment>
<feature type="binding site" evidence="9">
    <location>
        <begin position="154"/>
        <end position="158"/>
    </location>
    <ligand>
        <name>NADP(+)</name>
        <dbReference type="ChEBI" id="CHEBI:58349"/>
    </ligand>
</feature>
<proteinExistence type="inferred from homology"/>
<dbReference type="NCBIfam" id="TIGR01830">
    <property type="entry name" value="3oxo_ACP_reduc"/>
    <property type="match status" value="1"/>
</dbReference>
<protein>
    <recommendedName>
        <fullName evidence="3 10">3-oxoacyl-[acyl-carrier-protein] reductase</fullName>
        <ecNumber evidence="3 10">1.1.1.100</ecNumber>
    </recommendedName>
</protein>
<dbReference type="PRINTS" id="PR00081">
    <property type="entry name" value="GDHRDH"/>
</dbReference>
<reference evidence="12" key="1">
    <citation type="submission" date="2020-10" db="EMBL/GenBank/DDBJ databases">
        <authorList>
            <person name="Gilroy R."/>
        </authorList>
    </citation>
    <scope>NUCLEOTIDE SEQUENCE</scope>
    <source>
        <strain evidence="12">ChiBcec15-4380</strain>
    </source>
</reference>
<dbReference type="Gene3D" id="3.40.50.720">
    <property type="entry name" value="NAD(P)-binding Rossmann-like Domain"/>
    <property type="match status" value="1"/>
</dbReference>
<keyword evidence="6" id="KW-0753">Steroid metabolism</keyword>
<feature type="binding site" evidence="9">
    <location>
        <position position="89"/>
    </location>
    <ligand>
        <name>NADP(+)</name>
        <dbReference type="ChEBI" id="CHEBI:58349"/>
    </ligand>
</feature>
<feature type="domain" description="Ketoreductase" evidence="11">
    <location>
        <begin position="5"/>
        <end position="190"/>
    </location>
</feature>
<evidence type="ECO:0000256" key="10">
    <source>
        <dbReference type="RuleBase" id="RU366074"/>
    </source>
</evidence>
<comment type="caution">
    <text evidence="12">The sequence shown here is derived from an EMBL/GenBank/DDBJ whole genome shotgun (WGS) entry which is preliminary data.</text>
</comment>
<feature type="binding site" evidence="9">
    <location>
        <position position="187"/>
    </location>
    <ligand>
        <name>NADP(+)</name>
        <dbReference type="ChEBI" id="CHEBI:58349"/>
    </ligand>
</feature>
<sequence length="246" mass="25448">MLKDQTAIVTGGSRGIGRAICLELARQGADIALVYAGNTAAAEETAEACRALGVKAQCYQCDVADFEAVKAVVAQIKADFGGVQILVNNAGVTRDGLLAAMKQSDFDAVIDTNLKGAFHFIRHVTPIMMRARFGRIVNISSVSGLMGNAGQANYSASKAGVIGLTKATARELAARNVTCNAVAPGFIATDMTRALVEKNQDAITASIPLGRVGAPEDVAQAVSFLVSPAAAYITGEVLRVDGGMAM</sequence>
<dbReference type="PRINTS" id="PR00080">
    <property type="entry name" value="SDRFAMILY"/>
</dbReference>
<dbReference type="NCBIfam" id="NF009466">
    <property type="entry name" value="PRK12826.1-2"/>
    <property type="match status" value="1"/>
</dbReference>
<dbReference type="SUPFAM" id="SSF51735">
    <property type="entry name" value="NAD(P)-binding Rossmann-fold domains"/>
    <property type="match status" value="1"/>
</dbReference>
<keyword evidence="4 9" id="KW-0521">NADP</keyword>
<keyword evidence="10" id="KW-0444">Lipid biosynthesis</keyword>
<evidence type="ECO:0000256" key="6">
    <source>
        <dbReference type="ARBA" id="ARBA00023221"/>
    </source>
</evidence>
<keyword evidence="10" id="KW-0443">Lipid metabolism</keyword>
<dbReference type="SMART" id="SM00822">
    <property type="entry name" value="PKS_KR"/>
    <property type="match status" value="1"/>
</dbReference>
<keyword evidence="5 10" id="KW-0560">Oxidoreductase</keyword>
<evidence type="ECO:0000256" key="1">
    <source>
        <dbReference type="ARBA" id="ARBA00005194"/>
    </source>
</evidence>
<comment type="similarity">
    <text evidence="2 10">Belongs to the short-chain dehydrogenases/reductases (SDR) family.</text>
</comment>
<dbReference type="Pfam" id="PF13561">
    <property type="entry name" value="adh_short_C2"/>
    <property type="match status" value="1"/>
</dbReference>
<dbReference type="AlphaFoldDB" id="A0A9D1DGH4"/>